<protein>
    <recommendedName>
        <fullName evidence="4">DUF2946 domain-containing protein</fullName>
    </recommendedName>
</protein>
<dbReference type="KEGG" id="hdn:Hden_0587"/>
<feature type="transmembrane region" description="Helical" evidence="1">
    <location>
        <begin position="12"/>
        <end position="32"/>
    </location>
</feature>
<name>D8JSS3_HYPDA</name>
<accession>D8JSS3</accession>
<dbReference type="STRING" id="582899.Hden_0587"/>
<keyword evidence="1" id="KW-0812">Transmembrane</keyword>
<evidence type="ECO:0008006" key="4">
    <source>
        <dbReference type="Google" id="ProtNLM"/>
    </source>
</evidence>
<dbReference type="OrthoDB" id="7932461at2"/>
<gene>
    <name evidence="2" type="ordered locus">Hden_0587</name>
</gene>
<sequence length="137" mass="14604" precursor="true">MTRTGGKRRSTFSAAIALLGVLFYIALVPNHFVSELRQTLRAIDIGNLADLICHTGKSHHSASTHSAPEQNSSGQDSTDCPFCKGLAAFHLAITATPPIVRPTKDIGQTIRAATIALLAIDFTIDTRNRGPPSLNAL</sequence>
<dbReference type="Proteomes" id="UP000002033">
    <property type="component" value="Chromosome"/>
</dbReference>
<dbReference type="RefSeq" id="WP_013214625.1">
    <property type="nucleotide sequence ID" value="NC_014313.1"/>
</dbReference>
<evidence type="ECO:0000256" key="1">
    <source>
        <dbReference type="SAM" id="Phobius"/>
    </source>
</evidence>
<organism evidence="2 3">
    <name type="scientific">Hyphomicrobium denitrificans (strain ATCC 51888 / DSM 1869 / NCIMB 11706 / TK 0415)</name>
    <dbReference type="NCBI Taxonomy" id="582899"/>
    <lineage>
        <taxon>Bacteria</taxon>
        <taxon>Pseudomonadati</taxon>
        <taxon>Pseudomonadota</taxon>
        <taxon>Alphaproteobacteria</taxon>
        <taxon>Hyphomicrobiales</taxon>
        <taxon>Hyphomicrobiaceae</taxon>
        <taxon>Hyphomicrobium</taxon>
    </lineage>
</organism>
<reference evidence="3" key="1">
    <citation type="journal article" date="2011" name="J. Bacteriol.">
        <title>Genome sequences of eight morphologically diverse alphaproteobacteria.</title>
        <authorList>
            <consortium name="US DOE Joint Genome Institute"/>
            <person name="Brown P.J."/>
            <person name="Kysela D.T."/>
            <person name="Buechlein A."/>
            <person name="Hemmerich C."/>
            <person name="Brun Y.V."/>
        </authorList>
    </citation>
    <scope>NUCLEOTIDE SEQUENCE [LARGE SCALE GENOMIC DNA]</scope>
    <source>
        <strain evidence="3">ATCC 51888 / DSM 1869 / NCIB 11706 / TK 0415</strain>
    </source>
</reference>
<keyword evidence="3" id="KW-1185">Reference proteome</keyword>
<evidence type="ECO:0000313" key="2">
    <source>
        <dbReference type="EMBL" id="ADJ22408.1"/>
    </source>
</evidence>
<evidence type="ECO:0000313" key="3">
    <source>
        <dbReference type="Proteomes" id="UP000002033"/>
    </source>
</evidence>
<dbReference type="HOGENOM" id="CLU_1945844_0_0_5"/>
<proteinExistence type="predicted"/>
<dbReference type="Pfam" id="PF11162">
    <property type="entry name" value="DUF2946"/>
    <property type="match status" value="1"/>
</dbReference>
<keyword evidence="1" id="KW-1133">Transmembrane helix</keyword>
<keyword evidence="1" id="KW-0472">Membrane</keyword>
<dbReference type="EMBL" id="CP002083">
    <property type="protein sequence ID" value="ADJ22408.1"/>
    <property type="molecule type" value="Genomic_DNA"/>
</dbReference>
<dbReference type="InterPro" id="IPR021333">
    <property type="entry name" value="DUF2946"/>
</dbReference>
<dbReference type="AlphaFoldDB" id="D8JSS3"/>